<name>A0ABD6A0C7_9EURY</name>
<keyword evidence="1" id="KW-0812">Transmembrane</keyword>
<organism evidence="3 4">
    <name type="scientific">Haloplanus litoreus</name>
    <dbReference type="NCBI Taxonomy" id="767515"/>
    <lineage>
        <taxon>Archaea</taxon>
        <taxon>Methanobacteriati</taxon>
        <taxon>Methanobacteriota</taxon>
        <taxon>Stenosarchaea group</taxon>
        <taxon>Halobacteria</taxon>
        <taxon>Halobacteriales</taxon>
        <taxon>Haloferacaceae</taxon>
        <taxon>Haloplanus</taxon>
    </lineage>
</organism>
<keyword evidence="1" id="KW-1133">Transmembrane helix</keyword>
<keyword evidence="4" id="KW-1185">Reference proteome</keyword>
<dbReference type="EMBL" id="JBHTAT010000001">
    <property type="protein sequence ID" value="MFC7256362.1"/>
    <property type="molecule type" value="Genomic_DNA"/>
</dbReference>
<dbReference type="Proteomes" id="UP001596434">
    <property type="component" value="Unassembled WGS sequence"/>
</dbReference>
<feature type="transmembrane region" description="Helical" evidence="1">
    <location>
        <begin position="48"/>
        <end position="66"/>
    </location>
</feature>
<feature type="domain" description="Inner membrane protein YgaP-like transmembrane" evidence="2">
    <location>
        <begin position="8"/>
        <end position="83"/>
    </location>
</feature>
<accession>A0ABD6A0C7</accession>
<proteinExistence type="predicted"/>
<evidence type="ECO:0000256" key="1">
    <source>
        <dbReference type="SAM" id="Phobius"/>
    </source>
</evidence>
<sequence length="86" mass="8949">MTGDYPVNKNVGGYDRLGRSVIGAVLLVVGIVGYVGLLRVAVGPVPQALMALILVVVGAILLVTGYTQKCPINSILGLNTCSPRNR</sequence>
<dbReference type="AlphaFoldDB" id="A0ABD6A0C7"/>
<dbReference type="InterPro" id="IPR021309">
    <property type="entry name" value="YgaP-like_TM"/>
</dbReference>
<feature type="transmembrane region" description="Helical" evidence="1">
    <location>
        <begin position="21"/>
        <end position="42"/>
    </location>
</feature>
<dbReference type="Pfam" id="PF11127">
    <property type="entry name" value="YgaP-like_TM"/>
    <property type="match status" value="1"/>
</dbReference>
<evidence type="ECO:0000313" key="3">
    <source>
        <dbReference type="EMBL" id="MFC7256362.1"/>
    </source>
</evidence>
<gene>
    <name evidence="3" type="ORF">ACFQKE_13830</name>
</gene>
<evidence type="ECO:0000313" key="4">
    <source>
        <dbReference type="Proteomes" id="UP001596434"/>
    </source>
</evidence>
<protein>
    <submittedName>
        <fullName evidence="3">DUF2892 domain-containing protein</fullName>
    </submittedName>
</protein>
<reference evidence="3 4" key="1">
    <citation type="journal article" date="2019" name="Int. J. Syst. Evol. Microbiol.">
        <title>The Global Catalogue of Microorganisms (GCM) 10K type strain sequencing project: providing services to taxonomists for standard genome sequencing and annotation.</title>
        <authorList>
            <consortium name="The Broad Institute Genomics Platform"/>
            <consortium name="The Broad Institute Genome Sequencing Center for Infectious Disease"/>
            <person name="Wu L."/>
            <person name="Ma J."/>
        </authorList>
    </citation>
    <scope>NUCLEOTIDE SEQUENCE [LARGE SCALE GENOMIC DNA]</scope>
    <source>
        <strain evidence="3 4">GX21</strain>
    </source>
</reference>
<evidence type="ECO:0000259" key="2">
    <source>
        <dbReference type="Pfam" id="PF11127"/>
    </source>
</evidence>
<dbReference type="RefSeq" id="WP_379705086.1">
    <property type="nucleotide sequence ID" value="NZ_JBHTAT010000001.1"/>
</dbReference>
<comment type="caution">
    <text evidence="3">The sequence shown here is derived from an EMBL/GenBank/DDBJ whole genome shotgun (WGS) entry which is preliminary data.</text>
</comment>
<keyword evidence="1" id="KW-0472">Membrane</keyword>
<dbReference type="GeneID" id="96954750"/>